<dbReference type="GO" id="GO:0003700">
    <property type="term" value="F:DNA-binding transcription factor activity"/>
    <property type="evidence" value="ECO:0007669"/>
    <property type="project" value="TreeGrafter"/>
</dbReference>
<dbReference type="PROSITE" id="PS50977">
    <property type="entry name" value="HTH_TETR_2"/>
    <property type="match status" value="1"/>
</dbReference>
<protein>
    <submittedName>
        <fullName evidence="5">Putative HTH-type transcriptional regulator</fullName>
    </submittedName>
</protein>
<feature type="domain" description="HTH tetR-type" evidence="4">
    <location>
        <begin position="14"/>
        <end position="74"/>
    </location>
</feature>
<reference evidence="5" key="1">
    <citation type="submission" date="2019-06" db="EMBL/GenBank/DDBJ databases">
        <authorList>
            <person name="Murdoch R.W."/>
            <person name="Fathepure B."/>
        </authorList>
    </citation>
    <scope>NUCLEOTIDE SEQUENCE</scope>
</reference>
<name>A0A5B8R662_9ZZZZ</name>
<dbReference type="PANTHER" id="PTHR30055">
    <property type="entry name" value="HTH-TYPE TRANSCRIPTIONAL REGULATOR RUTR"/>
    <property type="match status" value="1"/>
</dbReference>
<evidence type="ECO:0000256" key="1">
    <source>
        <dbReference type="ARBA" id="ARBA00023015"/>
    </source>
</evidence>
<dbReference type="Gene3D" id="1.10.357.10">
    <property type="entry name" value="Tetracycline Repressor, domain 2"/>
    <property type="match status" value="1"/>
</dbReference>
<gene>
    <name evidence="5" type="ORF">KBTEX_00727</name>
</gene>
<evidence type="ECO:0000256" key="3">
    <source>
        <dbReference type="ARBA" id="ARBA00023163"/>
    </source>
</evidence>
<evidence type="ECO:0000259" key="4">
    <source>
        <dbReference type="PROSITE" id="PS50977"/>
    </source>
</evidence>
<accession>A0A5B8R662</accession>
<organism evidence="5">
    <name type="scientific">uncultured organism</name>
    <dbReference type="NCBI Taxonomy" id="155900"/>
    <lineage>
        <taxon>unclassified sequences</taxon>
        <taxon>environmental samples</taxon>
    </lineage>
</organism>
<proteinExistence type="predicted"/>
<dbReference type="InterPro" id="IPR011075">
    <property type="entry name" value="TetR_C"/>
</dbReference>
<dbReference type="InterPro" id="IPR001647">
    <property type="entry name" value="HTH_TetR"/>
</dbReference>
<evidence type="ECO:0000313" key="5">
    <source>
        <dbReference type="EMBL" id="QEA04419.1"/>
    </source>
</evidence>
<sequence>MATRESVRPGGRSARVQQAVHTAVRELQAERSREDLTIPVIAARAGVTPSTIYRRWGNLNDLLADVTLERFRPETAPEDTGALASDLLSWGEQYLDEMVSAPGRQMLCEIMASADETRRQRCFQYAREQIAQIHQRAVTRGETPPDVDTLMDFIIGPLIYRVLYDSDSATPERLREWVSRALGGV</sequence>
<keyword evidence="3" id="KW-0804">Transcription</keyword>
<dbReference type="InterPro" id="IPR050109">
    <property type="entry name" value="HTH-type_TetR-like_transc_reg"/>
</dbReference>
<keyword evidence="1" id="KW-0805">Transcription regulation</keyword>
<dbReference type="SUPFAM" id="SSF48498">
    <property type="entry name" value="Tetracyclin repressor-like, C-terminal domain"/>
    <property type="match status" value="1"/>
</dbReference>
<evidence type="ECO:0000256" key="2">
    <source>
        <dbReference type="ARBA" id="ARBA00023125"/>
    </source>
</evidence>
<dbReference type="InterPro" id="IPR009057">
    <property type="entry name" value="Homeodomain-like_sf"/>
</dbReference>
<dbReference type="PANTHER" id="PTHR30055:SF148">
    <property type="entry name" value="TETR-FAMILY TRANSCRIPTIONAL REGULATOR"/>
    <property type="match status" value="1"/>
</dbReference>
<dbReference type="AlphaFoldDB" id="A0A5B8R662"/>
<dbReference type="Pfam" id="PF16859">
    <property type="entry name" value="TetR_C_11"/>
    <property type="match status" value="1"/>
</dbReference>
<dbReference type="SUPFAM" id="SSF46689">
    <property type="entry name" value="Homeodomain-like"/>
    <property type="match status" value="1"/>
</dbReference>
<dbReference type="Pfam" id="PF00440">
    <property type="entry name" value="TetR_N"/>
    <property type="match status" value="1"/>
</dbReference>
<dbReference type="Gene3D" id="1.10.10.60">
    <property type="entry name" value="Homeodomain-like"/>
    <property type="match status" value="1"/>
</dbReference>
<dbReference type="InterPro" id="IPR036271">
    <property type="entry name" value="Tet_transcr_reg_TetR-rel_C_sf"/>
</dbReference>
<dbReference type="EMBL" id="MN079083">
    <property type="protein sequence ID" value="QEA04419.1"/>
    <property type="molecule type" value="Genomic_DNA"/>
</dbReference>
<dbReference type="GO" id="GO:0000976">
    <property type="term" value="F:transcription cis-regulatory region binding"/>
    <property type="evidence" value="ECO:0007669"/>
    <property type="project" value="TreeGrafter"/>
</dbReference>
<keyword evidence="2" id="KW-0238">DNA-binding</keyword>